<evidence type="ECO:0000313" key="2">
    <source>
        <dbReference type="Proteomes" id="UP000886501"/>
    </source>
</evidence>
<comment type="caution">
    <text evidence="1">The sequence shown here is derived from an EMBL/GenBank/DDBJ whole genome shotgun (WGS) entry which is preliminary data.</text>
</comment>
<reference evidence="1" key="2">
    <citation type="journal article" date="2020" name="Nat. Commun.">
        <title>Large-scale genome sequencing of mycorrhizal fungi provides insights into the early evolution of symbiotic traits.</title>
        <authorList>
            <person name="Miyauchi S."/>
            <person name="Kiss E."/>
            <person name="Kuo A."/>
            <person name="Drula E."/>
            <person name="Kohler A."/>
            <person name="Sanchez-Garcia M."/>
            <person name="Morin E."/>
            <person name="Andreopoulos B."/>
            <person name="Barry K.W."/>
            <person name="Bonito G."/>
            <person name="Buee M."/>
            <person name="Carver A."/>
            <person name="Chen C."/>
            <person name="Cichocki N."/>
            <person name="Clum A."/>
            <person name="Culley D."/>
            <person name="Crous P.W."/>
            <person name="Fauchery L."/>
            <person name="Girlanda M."/>
            <person name="Hayes R.D."/>
            <person name="Keri Z."/>
            <person name="LaButti K."/>
            <person name="Lipzen A."/>
            <person name="Lombard V."/>
            <person name="Magnuson J."/>
            <person name="Maillard F."/>
            <person name="Murat C."/>
            <person name="Nolan M."/>
            <person name="Ohm R.A."/>
            <person name="Pangilinan J."/>
            <person name="Pereira M.F."/>
            <person name="Perotto S."/>
            <person name="Peter M."/>
            <person name="Pfister S."/>
            <person name="Riley R."/>
            <person name="Sitrit Y."/>
            <person name="Stielow J.B."/>
            <person name="Szollosi G."/>
            <person name="Zifcakova L."/>
            <person name="Stursova M."/>
            <person name="Spatafora J.W."/>
            <person name="Tedersoo L."/>
            <person name="Vaario L.M."/>
            <person name="Yamada A."/>
            <person name="Yan M."/>
            <person name="Wang P."/>
            <person name="Xu J."/>
            <person name="Bruns T."/>
            <person name="Baldrian P."/>
            <person name="Vilgalys R."/>
            <person name="Dunand C."/>
            <person name="Henrissat B."/>
            <person name="Grigoriev I.V."/>
            <person name="Hibbett D."/>
            <person name="Nagy L.G."/>
            <person name="Martin F.M."/>
        </authorList>
    </citation>
    <scope>NUCLEOTIDE SEQUENCE</scope>
    <source>
        <strain evidence="1">P2</strain>
    </source>
</reference>
<organism evidence="1 2">
    <name type="scientific">Thelephora ganbajun</name>
    <name type="common">Ganba fungus</name>
    <dbReference type="NCBI Taxonomy" id="370292"/>
    <lineage>
        <taxon>Eukaryota</taxon>
        <taxon>Fungi</taxon>
        <taxon>Dikarya</taxon>
        <taxon>Basidiomycota</taxon>
        <taxon>Agaricomycotina</taxon>
        <taxon>Agaricomycetes</taxon>
        <taxon>Thelephorales</taxon>
        <taxon>Thelephoraceae</taxon>
        <taxon>Thelephora</taxon>
    </lineage>
</organism>
<evidence type="ECO:0000313" key="1">
    <source>
        <dbReference type="EMBL" id="KAF9648069.1"/>
    </source>
</evidence>
<sequence>MVNPRQRSKKRSGSYKPVRHSRHAKKNLRKQPPIRGPKVLQDSWDKHKTVKQNYDALGLVAMLKPNESGGTEHNRYGGLEDETSPSTSTGGDPKGVPALSPRAKIPAGYGRIVRDEQGNTVEIELAEEDDETMDTTDRNVLTMKDMDHAYLDEKSASTWTQLGPREATRTRRPNSDKRGAPRFLSEGEFGYLIRLVARYGEDVEAMARDRGLNPDQRTVGELTRLVRKAGG</sequence>
<reference evidence="1" key="1">
    <citation type="submission" date="2019-10" db="EMBL/GenBank/DDBJ databases">
        <authorList>
            <consortium name="DOE Joint Genome Institute"/>
            <person name="Kuo A."/>
            <person name="Miyauchi S."/>
            <person name="Kiss E."/>
            <person name="Drula E."/>
            <person name="Kohler A."/>
            <person name="Sanchez-Garcia M."/>
            <person name="Andreopoulos B."/>
            <person name="Barry K.W."/>
            <person name="Bonito G."/>
            <person name="Buee M."/>
            <person name="Carver A."/>
            <person name="Chen C."/>
            <person name="Cichocki N."/>
            <person name="Clum A."/>
            <person name="Culley D."/>
            <person name="Crous P.W."/>
            <person name="Fauchery L."/>
            <person name="Girlanda M."/>
            <person name="Hayes R."/>
            <person name="Keri Z."/>
            <person name="Labutti K."/>
            <person name="Lipzen A."/>
            <person name="Lombard V."/>
            <person name="Magnuson J."/>
            <person name="Maillard F."/>
            <person name="Morin E."/>
            <person name="Murat C."/>
            <person name="Nolan M."/>
            <person name="Ohm R."/>
            <person name="Pangilinan J."/>
            <person name="Pereira M."/>
            <person name="Perotto S."/>
            <person name="Peter M."/>
            <person name="Riley R."/>
            <person name="Sitrit Y."/>
            <person name="Stielow B."/>
            <person name="Szollosi G."/>
            <person name="Zifcakova L."/>
            <person name="Stursova M."/>
            <person name="Spatafora J.W."/>
            <person name="Tedersoo L."/>
            <person name="Vaario L.-M."/>
            <person name="Yamada A."/>
            <person name="Yan M."/>
            <person name="Wang P."/>
            <person name="Xu J."/>
            <person name="Bruns T."/>
            <person name="Baldrian P."/>
            <person name="Vilgalys R."/>
            <person name="Henrissat B."/>
            <person name="Grigoriev I.V."/>
            <person name="Hibbett D."/>
            <person name="Nagy L.G."/>
            <person name="Martin F.M."/>
        </authorList>
    </citation>
    <scope>NUCLEOTIDE SEQUENCE</scope>
    <source>
        <strain evidence="1">P2</strain>
    </source>
</reference>
<proteinExistence type="predicted"/>
<accession>A0ACB6ZER7</accession>
<dbReference type="Proteomes" id="UP000886501">
    <property type="component" value="Unassembled WGS sequence"/>
</dbReference>
<feature type="non-terminal residue" evidence="1">
    <location>
        <position position="231"/>
    </location>
</feature>
<keyword evidence="2" id="KW-1185">Reference proteome</keyword>
<name>A0ACB6ZER7_THEGA</name>
<protein>
    <submittedName>
        <fullName evidence="1">Uncharacterized protein</fullName>
    </submittedName>
</protein>
<dbReference type="EMBL" id="MU118020">
    <property type="protein sequence ID" value="KAF9648069.1"/>
    <property type="molecule type" value="Genomic_DNA"/>
</dbReference>
<gene>
    <name evidence="1" type="ORF">BDM02DRAFT_3074501</name>
</gene>